<evidence type="ECO:0000256" key="1">
    <source>
        <dbReference type="SAM" id="Phobius"/>
    </source>
</evidence>
<feature type="transmembrane region" description="Helical" evidence="1">
    <location>
        <begin position="150"/>
        <end position="170"/>
    </location>
</feature>
<dbReference type="Proteomes" id="UP001199469">
    <property type="component" value="Unassembled WGS sequence"/>
</dbReference>
<evidence type="ECO:0000313" key="2">
    <source>
        <dbReference type="EMBL" id="MCD2195228.1"/>
    </source>
</evidence>
<accession>A0ABS8PAH9</accession>
<comment type="caution">
    <text evidence="2">The sequence shown here is derived from an EMBL/GenBank/DDBJ whole genome shotgun (WGS) entry which is preliminary data.</text>
</comment>
<keyword evidence="1" id="KW-1133">Transmembrane helix</keyword>
<feature type="transmembrane region" description="Helical" evidence="1">
    <location>
        <begin position="55"/>
        <end position="81"/>
    </location>
</feature>
<organism evidence="2 3">
    <name type="scientific">Actinomycetospora endophytica</name>
    <dbReference type="NCBI Taxonomy" id="2291215"/>
    <lineage>
        <taxon>Bacteria</taxon>
        <taxon>Bacillati</taxon>
        <taxon>Actinomycetota</taxon>
        <taxon>Actinomycetes</taxon>
        <taxon>Pseudonocardiales</taxon>
        <taxon>Pseudonocardiaceae</taxon>
        <taxon>Actinomycetospora</taxon>
    </lineage>
</organism>
<sequence>MAAASEEPKIAGSSRGDLSPHTRARLRAALTGSIFAMSVLAYLGDHETSLGPAVLTVVGTGVVIFFGEAYAGLFSMALATVRSLPAEEIREELSACSTAAAPGVAAGLFLLVADLFGLGVQAAIDVALWLGVLTLVLCSAIEARDSHRSLPVRAGWVVVSVLVGVGIIALKARLH</sequence>
<gene>
    <name evidence="2" type="ORF">LQ327_17815</name>
</gene>
<proteinExistence type="predicted"/>
<protein>
    <recommendedName>
        <fullName evidence="4">VIT family protein</fullName>
    </recommendedName>
</protein>
<keyword evidence="1" id="KW-0472">Membrane</keyword>
<evidence type="ECO:0008006" key="4">
    <source>
        <dbReference type="Google" id="ProtNLM"/>
    </source>
</evidence>
<feature type="transmembrane region" description="Helical" evidence="1">
    <location>
        <begin position="24"/>
        <end position="43"/>
    </location>
</feature>
<dbReference type="EMBL" id="JAJNDB010000003">
    <property type="protein sequence ID" value="MCD2195228.1"/>
    <property type="molecule type" value="Genomic_DNA"/>
</dbReference>
<keyword evidence="3" id="KW-1185">Reference proteome</keyword>
<name>A0ABS8PAH9_9PSEU</name>
<evidence type="ECO:0000313" key="3">
    <source>
        <dbReference type="Proteomes" id="UP001199469"/>
    </source>
</evidence>
<keyword evidence="1" id="KW-0812">Transmembrane</keyword>
<feature type="transmembrane region" description="Helical" evidence="1">
    <location>
        <begin position="118"/>
        <end position="138"/>
    </location>
</feature>
<reference evidence="2 3" key="1">
    <citation type="submission" date="2021-11" db="EMBL/GenBank/DDBJ databases">
        <title>Draft genome sequence of Actinomycetospora sp. SF1 isolated from the rhizosphere soil.</title>
        <authorList>
            <person name="Duangmal K."/>
            <person name="Chantavorakit T."/>
        </authorList>
    </citation>
    <scope>NUCLEOTIDE SEQUENCE [LARGE SCALE GENOMIC DNA]</scope>
    <source>
        <strain evidence="2 3">TBRC 5722</strain>
    </source>
</reference>
<dbReference type="RefSeq" id="WP_230736062.1">
    <property type="nucleotide sequence ID" value="NZ_JAJNDB010000003.1"/>
</dbReference>